<dbReference type="Proteomes" id="UP000515563">
    <property type="component" value="Chromosome"/>
</dbReference>
<protein>
    <submittedName>
        <fullName evidence="1">Uncharacterized protein</fullName>
    </submittedName>
</protein>
<reference evidence="1 2" key="2">
    <citation type="journal article" date="2020" name="Microbiol. Resour. Announc.">
        <title>Antarctic desert soil bacteria exhibit high novel natural product potential, evaluated through long-read genome sequencing and comparative genomics.</title>
        <authorList>
            <person name="Benaud N."/>
            <person name="Edwards R.J."/>
            <person name="Amos T.G."/>
            <person name="D'Agostino P.M."/>
            <person name="Gutierrez-Chavez C."/>
            <person name="Montgomery K."/>
            <person name="Nicetic I."/>
            <person name="Ferrari B.C."/>
        </authorList>
    </citation>
    <scope>NUCLEOTIDE SEQUENCE [LARGE SCALE GENOMIC DNA]</scope>
    <source>
        <strain evidence="1 2">SPB151</strain>
    </source>
</reference>
<reference evidence="2" key="1">
    <citation type="submission" date="2019-09" db="EMBL/GenBank/DDBJ databases">
        <title>Antimicrobial potential of Antarctic Bacteria.</title>
        <authorList>
            <person name="Benaud N."/>
            <person name="Edwards R.J."/>
            <person name="Ferrari B.C."/>
        </authorList>
    </citation>
    <scope>NUCLEOTIDE SEQUENCE [LARGE SCALE GENOMIC DNA]</scope>
    <source>
        <strain evidence="2">SPB151</strain>
    </source>
</reference>
<dbReference type="AlphaFoldDB" id="A0A7G6X8X2"/>
<dbReference type="EMBL" id="CP043661">
    <property type="protein sequence ID" value="QNE22687.1"/>
    <property type="molecule type" value="Genomic_DNA"/>
</dbReference>
<evidence type="ECO:0000313" key="1">
    <source>
        <dbReference type="EMBL" id="QNE22687.1"/>
    </source>
</evidence>
<proteinExistence type="predicted"/>
<gene>
    <name evidence="1" type="ORF">F1D05_38320</name>
</gene>
<dbReference type="KEGG" id="kqi:F1D05_38320"/>
<keyword evidence="2" id="KW-1185">Reference proteome</keyword>
<evidence type="ECO:0000313" key="2">
    <source>
        <dbReference type="Proteomes" id="UP000515563"/>
    </source>
</evidence>
<name>A0A7G6X8X2_9ACTN</name>
<sequence length="35" mass="4007">MLERYRLDQSGAFAFLLRTSQAGNVKLHPQRAPYA</sequence>
<organism evidence="1 2">
    <name type="scientific">Kribbella qitaiheensis</name>
    <dbReference type="NCBI Taxonomy" id="1544730"/>
    <lineage>
        <taxon>Bacteria</taxon>
        <taxon>Bacillati</taxon>
        <taxon>Actinomycetota</taxon>
        <taxon>Actinomycetes</taxon>
        <taxon>Propionibacteriales</taxon>
        <taxon>Kribbellaceae</taxon>
        <taxon>Kribbella</taxon>
    </lineage>
</organism>
<accession>A0A7G6X8X2</accession>